<proteinExistence type="predicted"/>
<organism evidence="2 3">
    <name type="scientific">Lutzomyia longipalpis</name>
    <name type="common">Sand fly</name>
    <dbReference type="NCBI Taxonomy" id="7200"/>
    <lineage>
        <taxon>Eukaryota</taxon>
        <taxon>Metazoa</taxon>
        <taxon>Ecdysozoa</taxon>
        <taxon>Arthropoda</taxon>
        <taxon>Hexapoda</taxon>
        <taxon>Insecta</taxon>
        <taxon>Pterygota</taxon>
        <taxon>Neoptera</taxon>
        <taxon>Endopterygota</taxon>
        <taxon>Diptera</taxon>
        <taxon>Nematocera</taxon>
        <taxon>Psychodoidea</taxon>
        <taxon>Psychodidae</taxon>
        <taxon>Lutzomyia</taxon>
        <taxon>Lutzomyia</taxon>
    </lineage>
</organism>
<feature type="compositionally biased region" description="Polar residues" evidence="1">
    <location>
        <begin position="89"/>
        <end position="111"/>
    </location>
</feature>
<protein>
    <submittedName>
        <fullName evidence="2">Uncharacterized protein</fullName>
    </submittedName>
</protein>
<accession>A0A1B0C8C3</accession>
<name>A0A1B0C8C3_LUTLO</name>
<dbReference type="EnsemblMetazoa" id="LLOJ000135-RA">
    <property type="protein sequence ID" value="LLOJ000135-PA"/>
    <property type="gene ID" value="LLOJ000135"/>
</dbReference>
<evidence type="ECO:0000313" key="3">
    <source>
        <dbReference type="Proteomes" id="UP000092461"/>
    </source>
</evidence>
<dbReference type="Proteomes" id="UP000092461">
    <property type="component" value="Unassembled WGS sequence"/>
</dbReference>
<sequence length="135" mass="15535">MCNKKCRLMKISNTMPQNMKKFFTDVRPELTGVIKIVKFQDAQRAIGANHAQRILKEYYDSKRRLEAIKKEYDELGKEIAKVKQEERSSAGSNRGSFSTLRTPKSSVSGNSERLPLHGRDGLLLRYPLLPLSHWQ</sequence>
<dbReference type="EMBL" id="AJWK01000388">
    <property type="status" value="NOT_ANNOTATED_CDS"/>
    <property type="molecule type" value="Genomic_DNA"/>
</dbReference>
<dbReference type="AlphaFoldDB" id="A0A1B0C8C3"/>
<dbReference type="EMBL" id="AJWK01000390">
    <property type="status" value="NOT_ANNOTATED_CDS"/>
    <property type="molecule type" value="Genomic_DNA"/>
</dbReference>
<keyword evidence="3" id="KW-1185">Reference proteome</keyword>
<dbReference type="VEuPathDB" id="VectorBase:LLONM1_008747"/>
<feature type="region of interest" description="Disordered" evidence="1">
    <location>
        <begin position="83"/>
        <end position="113"/>
    </location>
</feature>
<dbReference type="EMBL" id="AJWK01000389">
    <property type="status" value="NOT_ANNOTATED_CDS"/>
    <property type="molecule type" value="Genomic_DNA"/>
</dbReference>
<reference evidence="2" key="1">
    <citation type="submission" date="2020-05" db="UniProtKB">
        <authorList>
            <consortium name="EnsemblMetazoa"/>
        </authorList>
    </citation>
    <scope>IDENTIFICATION</scope>
    <source>
        <strain evidence="2">Jacobina</strain>
    </source>
</reference>
<evidence type="ECO:0000313" key="2">
    <source>
        <dbReference type="EnsemblMetazoa" id="LLOJ000135-PA"/>
    </source>
</evidence>
<dbReference type="VEuPathDB" id="VectorBase:LLOJ000135"/>
<evidence type="ECO:0000256" key="1">
    <source>
        <dbReference type="SAM" id="MobiDB-lite"/>
    </source>
</evidence>